<comment type="caution">
    <text evidence="1">The sequence shown here is derived from an EMBL/GenBank/DDBJ whole genome shotgun (WGS) entry which is preliminary data.</text>
</comment>
<dbReference type="STRING" id="1903952.BIT28_00835"/>
<keyword evidence="2" id="KW-1185">Reference proteome</keyword>
<dbReference type="Proteomes" id="UP000186905">
    <property type="component" value="Unassembled WGS sequence"/>
</dbReference>
<proteinExistence type="predicted"/>
<sequence>MTLIESLVAMAIGILALSLMVSTFLSGTQTAVRVSDGSYFFHEFYDVSRFILDDMRRAGHAIKGTREGLVKWAGAASELEILESGQCIAYAYEFDDSGTEKVRYSSVYFFAAGKAIRLYTLEETIPVAAASVPNVTEACGKGGDRWGEAITDNKSMKVNALTFDGSASPLYDVVIQAQSQFDGHDEQMAFKVHRMN</sequence>
<accession>A0A1Q9GX92</accession>
<reference evidence="1 2" key="1">
    <citation type="submission" date="2016-09" db="EMBL/GenBank/DDBJ databases">
        <title>Photobacterium proteolyticum sp. nov. a protease producing bacterium isolated from ocean sediments of Laizhou Bay.</title>
        <authorList>
            <person name="Li Y."/>
        </authorList>
    </citation>
    <scope>NUCLEOTIDE SEQUENCE [LARGE SCALE GENOMIC DNA]</scope>
    <source>
        <strain evidence="1 2">13-12</strain>
    </source>
</reference>
<gene>
    <name evidence="1" type="ORF">BIT28_00835</name>
</gene>
<dbReference type="AlphaFoldDB" id="A0A1Q9GX92"/>
<dbReference type="EMBL" id="MJIL01000048">
    <property type="protein sequence ID" value="OLQ79829.1"/>
    <property type="molecule type" value="Genomic_DNA"/>
</dbReference>
<name>A0A1Q9GX92_9GAMM</name>
<evidence type="ECO:0000313" key="1">
    <source>
        <dbReference type="EMBL" id="OLQ79829.1"/>
    </source>
</evidence>
<protein>
    <recommendedName>
        <fullName evidence="3">Prepilin-type N-terminal cleavage/methylation domain-containing protein</fullName>
    </recommendedName>
</protein>
<evidence type="ECO:0008006" key="3">
    <source>
        <dbReference type="Google" id="ProtNLM"/>
    </source>
</evidence>
<organism evidence="1 2">
    <name type="scientific">Photobacterium proteolyticum</name>
    <dbReference type="NCBI Taxonomy" id="1903952"/>
    <lineage>
        <taxon>Bacteria</taxon>
        <taxon>Pseudomonadati</taxon>
        <taxon>Pseudomonadota</taxon>
        <taxon>Gammaproteobacteria</taxon>
        <taxon>Vibrionales</taxon>
        <taxon>Vibrionaceae</taxon>
        <taxon>Photobacterium</taxon>
    </lineage>
</organism>
<evidence type="ECO:0000313" key="2">
    <source>
        <dbReference type="Proteomes" id="UP000186905"/>
    </source>
</evidence>